<organism evidence="1 2">
    <name type="scientific">Fusicatenibacter saccharivorans</name>
    <dbReference type="NCBI Taxonomy" id="1150298"/>
    <lineage>
        <taxon>Bacteria</taxon>
        <taxon>Bacillati</taxon>
        <taxon>Bacillota</taxon>
        <taxon>Clostridia</taxon>
        <taxon>Lachnospirales</taxon>
        <taxon>Lachnospiraceae</taxon>
        <taxon>Fusicatenibacter</taxon>
    </lineage>
</organism>
<comment type="caution">
    <text evidence="1">The sequence shown here is derived from an EMBL/GenBank/DDBJ whole genome shotgun (WGS) entry which is preliminary data.</text>
</comment>
<evidence type="ECO:0000313" key="2">
    <source>
        <dbReference type="Proteomes" id="UP001199915"/>
    </source>
</evidence>
<dbReference type="AlphaFoldDB" id="A0AAE3F5E3"/>
<accession>A0AAE3F5E3</accession>
<dbReference type="Proteomes" id="UP001199915">
    <property type="component" value="Unassembled WGS sequence"/>
</dbReference>
<dbReference type="RefSeq" id="WP_238033713.1">
    <property type="nucleotide sequence ID" value="NZ_JAKNFS010000037.1"/>
</dbReference>
<proteinExistence type="predicted"/>
<sequence>MKIDKKYVMIVTAEDERYGTAGYGLDFFANSPAEGILNDIVYGDDLDELMVSSDGESNEGLFYLLYRMKKNESGISTGIKIGSGTVDWSAIEEEILLEEKKRGEKK</sequence>
<reference evidence="1" key="1">
    <citation type="submission" date="2022-01" db="EMBL/GenBank/DDBJ databases">
        <title>Collection of gut derived symbiotic bacterial strains cultured from healthy donors.</title>
        <authorList>
            <person name="Lin H."/>
            <person name="Kohout C."/>
            <person name="Waligurski E."/>
            <person name="Pamer E.G."/>
        </authorList>
    </citation>
    <scope>NUCLEOTIDE SEQUENCE</scope>
    <source>
        <strain evidence="1">DFI.5.49</strain>
    </source>
</reference>
<name>A0AAE3F5E3_9FIRM</name>
<gene>
    <name evidence="1" type="ORF">L0N21_17330</name>
</gene>
<evidence type="ECO:0000313" key="1">
    <source>
        <dbReference type="EMBL" id="MCG4767244.1"/>
    </source>
</evidence>
<dbReference type="EMBL" id="JAKNFS010000037">
    <property type="protein sequence ID" value="MCG4767244.1"/>
    <property type="molecule type" value="Genomic_DNA"/>
</dbReference>
<protein>
    <submittedName>
        <fullName evidence="1">Uncharacterized protein</fullName>
    </submittedName>
</protein>